<keyword evidence="3 7" id="KW-0812">Transmembrane</keyword>
<evidence type="ECO:0000313" key="11">
    <source>
        <dbReference type="Proteomes" id="UP000319663"/>
    </source>
</evidence>
<comment type="caution">
    <text evidence="10">The sequence shown here is derived from an EMBL/GenBank/DDBJ whole genome shotgun (WGS) entry which is preliminary data.</text>
</comment>
<dbReference type="PANTHER" id="PTHR45665">
    <property type="entry name" value="AQUAPORIN-8"/>
    <property type="match status" value="1"/>
</dbReference>
<dbReference type="Proteomes" id="UP000319663">
    <property type="component" value="Unassembled WGS sequence"/>
</dbReference>
<dbReference type="InterPro" id="IPR034294">
    <property type="entry name" value="Aquaporin_transptr"/>
</dbReference>
<dbReference type="Pfam" id="PF00230">
    <property type="entry name" value="MIP"/>
    <property type="match status" value="1"/>
</dbReference>
<proteinExistence type="inferred from homology"/>
<organism evidence="10 11">
    <name type="scientific">Monascus purpureus</name>
    <name type="common">Red mold</name>
    <name type="synonym">Monascus anka</name>
    <dbReference type="NCBI Taxonomy" id="5098"/>
    <lineage>
        <taxon>Eukaryota</taxon>
        <taxon>Fungi</taxon>
        <taxon>Dikarya</taxon>
        <taxon>Ascomycota</taxon>
        <taxon>Pezizomycotina</taxon>
        <taxon>Eurotiomycetes</taxon>
        <taxon>Eurotiomycetidae</taxon>
        <taxon>Eurotiales</taxon>
        <taxon>Aspergillaceae</taxon>
        <taxon>Monascus</taxon>
    </lineage>
</organism>
<evidence type="ECO:0000256" key="1">
    <source>
        <dbReference type="ARBA" id="ARBA00004127"/>
    </source>
</evidence>
<evidence type="ECO:0000256" key="6">
    <source>
        <dbReference type="ARBA" id="ARBA00023136"/>
    </source>
</evidence>
<dbReference type="SUPFAM" id="SSF81338">
    <property type="entry name" value="Aquaporin-like"/>
    <property type="match status" value="1"/>
</dbReference>
<keyword evidence="2 7" id="KW-0813">Transport</keyword>
<dbReference type="InterPro" id="IPR022357">
    <property type="entry name" value="MIP_CS"/>
</dbReference>
<feature type="transmembrane region" description="Helical" evidence="9">
    <location>
        <begin position="130"/>
        <end position="155"/>
    </location>
</feature>
<dbReference type="GO" id="GO:0015250">
    <property type="term" value="F:water channel activity"/>
    <property type="evidence" value="ECO:0007669"/>
    <property type="project" value="TreeGrafter"/>
</dbReference>
<feature type="transmembrane region" description="Helical" evidence="9">
    <location>
        <begin position="176"/>
        <end position="197"/>
    </location>
</feature>
<feature type="transmembrane region" description="Helical" evidence="9">
    <location>
        <begin position="90"/>
        <end position="110"/>
    </location>
</feature>
<comment type="similarity">
    <text evidence="7">Belongs to the MIP/aquaporin (TC 1.A.8) family.</text>
</comment>
<feature type="region of interest" description="Disordered" evidence="8">
    <location>
        <begin position="1"/>
        <end position="20"/>
    </location>
</feature>
<evidence type="ECO:0000313" key="10">
    <source>
        <dbReference type="EMBL" id="TQB74593.1"/>
    </source>
</evidence>
<dbReference type="GO" id="GO:0012505">
    <property type="term" value="C:endomembrane system"/>
    <property type="evidence" value="ECO:0007669"/>
    <property type="project" value="UniProtKB-SubCell"/>
</dbReference>
<comment type="subcellular location">
    <subcellularLocation>
        <location evidence="1">Endomembrane system</location>
        <topology evidence="1">Multi-pass membrane protein</topology>
    </subcellularLocation>
</comment>
<evidence type="ECO:0000256" key="9">
    <source>
        <dbReference type="SAM" id="Phobius"/>
    </source>
</evidence>
<keyword evidence="4" id="KW-0677">Repeat</keyword>
<evidence type="ECO:0008006" key="12">
    <source>
        <dbReference type="Google" id="ProtNLM"/>
    </source>
</evidence>
<dbReference type="PANTHER" id="PTHR45665:SF9">
    <property type="entry name" value="AQUAPORIN-8"/>
    <property type="match status" value="1"/>
</dbReference>
<dbReference type="STRING" id="5098.A0A507QXL0"/>
<evidence type="ECO:0000256" key="4">
    <source>
        <dbReference type="ARBA" id="ARBA00022737"/>
    </source>
</evidence>
<dbReference type="EMBL" id="VIFY01000029">
    <property type="protein sequence ID" value="TQB74593.1"/>
    <property type="molecule type" value="Genomic_DNA"/>
</dbReference>
<keyword evidence="5 9" id="KW-1133">Transmembrane helix</keyword>
<evidence type="ECO:0000256" key="3">
    <source>
        <dbReference type="ARBA" id="ARBA00022692"/>
    </source>
</evidence>
<name>A0A507QXL0_MONPU</name>
<dbReference type="GO" id="GO:0019755">
    <property type="term" value="P:one-carbon compound transport"/>
    <property type="evidence" value="ECO:0007669"/>
    <property type="project" value="UniProtKB-ARBA"/>
</dbReference>
<feature type="compositionally biased region" description="Polar residues" evidence="8">
    <location>
        <begin position="1"/>
        <end position="11"/>
    </location>
</feature>
<evidence type="ECO:0000256" key="2">
    <source>
        <dbReference type="ARBA" id="ARBA00022448"/>
    </source>
</evidence>
<dbReference type="GO" id="GO:0016020">
    <property type="term" value="C:membrane"/>
    <property type="evidence" value="ECO:0007669"/>
    <property type="project" value="InterPro"/>
</dbReference>
<keyword evidence="11" id="KW-1185">Reference proteome</keyword>
<dbReference type="InterPro" id="IPR000425">
    <property type="entry name" value="MIP"/>
</dbReference>
<dbReference type="GO" id="GO:0005737">
    <property type="term" value="C:cytoplasm"/>
    <property type="evidence" value="ECO:0007669"/>
    <property type="project" value="UniProtKB-ARBA"/>
</dbReference>
<dbReference type="AlphaFoldDB" id="A0A507QXL0"/>
<gene>
    <name evidence="10" type="ORF">MPDQ_004442</name>
</gene>
<dbReference type="Gene3D" id="1.20.1080.10">
    <property type="entry name" value="Glycerol uptake facilitator protein"/>
    <property type="match status" value="1"/>
</dbReference>
<protein>
    <recommendedName>
        <fullName evidence="12">Aquaporin</fullName>
    </recommendedName>
</protein>
<feature type="transmembrane region" description="Helical" evidence="9">
    <location>
        <begin position="223"/>
        <end position="243"/>
    </location>
</feature>
<reference evidence="10 11" key="1">
    <citation type="submission" date="2019-06" db="EMBL/GenBank/DDBJ databases">
        <title>Wine fermentation using esterase from Monascus purpureus.</title>
        <authorList>
            <person name="Geng C."/>
            <person name="Zhang Y."/>
        </authorList>
    </citation>
    <scope>NUCLEOTIDE SEQUENCE [LARGE SCALE GENOMIC DNA]</scope>
    <source>
        <strain evidence="10">HQ1</strain>
    </source>
</reference>
<dbReference type="PROSITE" id="PS00221">
    <property type="entry name" value="MIP"/>
    <property type="match status" value="1"/>
</dbReference>
<keyword evidence="6 9" id="KW-0472">Membrane</keyword>
<evidence type="ECO:0000256" key="5">
    <source>
        <dbReference type="ARBA" id="ARBA00022989"/>
    </source>
</evidence>
<sequence length="332" mass="35879">MVPNKQETSHGFNHDSSGRVQHRMPFSHRSLKPAVQPFAGRIGGNQELVLDRDDPENAELLRRIPDAAPLMAFKDGFDLRGFWDVGLWKFGFVECIGTMMHSFVTVWASIHPNSAAVPATTPAGVFSTATFLGPLVGGICNWLSLTLFIFTFANVSGAHLNPTITFGTFFARLISFPRLVIYVGGQTLGGALAGWMLRTAQGSRSFAVGGCSIDTELVPVKEAFVLEFIYSLILIFLSFGVALDPRQGKIYGAALSPFLVGMVLGVLSWTSSFSRIGYAGACKCSATHRAEADEGCGVGPIVSSVGHGIAYFFVPPWGAVERLALLNRKYHE</sequence>
<dbReference type="PRINTS" id="PR00783">
    <property type="entry name" value="MINTRINSICP"/>
</dbReference>
<feature type="transmembrane region" description="Helical" evidence="9">
    <location>
        <begin position="250"/>
        <end position="269"/>
    </location>
</feature>
<accession>A0A507QXL0</accession>
<dbReference type="InterPro" id="IPR023271">
    <property type="entry name" value="Aquaporin-like"/>
</dbReference>
<evidence type="ECO:0000256" key="8">
    <source>
        <dbReference type="SAM" id="MobiDB-lite"/>
    </source>
</evidence>
<evidence type="ECO:0000256" key="7">
    <source>
        <dbReference type="RuleBase" id="RU000477"/>
    </source>
</evidence>